<feature type="binding site" evidence="7">
    <location>
        <position position="379"/>
    </location>
    <ligand>
        <name>meso-2,6-diaminopimelate</name>
        <dbReference type="ChEBI" id="CHEBI:57791"/>
    </ligand>
</feature>
<evidence type="ECO:0000256" key="5">
    <source>
        <dbReference type="ARBA" id="ARBA00023306"/>
    </source>
</evidence>
<comment type="catalytic activity">
    <reaction evidence="7">
        <text>UDP-N-acetyl-alpha-D-muramoyl-L-alanyl-D-glutamate + meso-2,6-diaminopimelate + ATP = UDP-N-acetyl-alpha-D-muramoyl-L-alanyl-gamma-D-glutamyl-meso-2,6-diaminopimelate + ADP + phosphate + H(+)</text>
        <dbReference type="Rhea" id="RHEA:23676"/>
        <dbReference type="ChEBI" id="CHEBI:15378"/>
        <dbReference type="ChEBI" id="CHEBI:30616"/>
        <dbReference type="ChEBI" id="CHEBI:43474"/>
        <dbReference type="ChEBI" id="CHEBI:57791"/>
        <dbReference type="ChEBI" id="CHEBI:83900"/>
        <dbReference type="ChEBI" id="CHEBI:83905"/>
        <dbReference type="ChEBI" id="CHEBI:456216"/>
        <dbReference type="EC" id="6.3.2.13"/>
    </reaction>
</comment>
<comment type="caution">
    <text evidence="7">Lacks conserved residue(s) required for the propagation of feature annotation.</text>
</comment>
<keyword evidence="7" id="KW-0460">Magnesium</keyword>
<dbReference type="AlphaFoldDB" id="A0A848J6R4"/>
<dbReference type="Pfam" id="PF08245">
    <property type="entry name" value="Mur_ligase_M"/>
    <property type="match status" value="1"/>
</dbReference>
<proteinExistence type="inferred from homology"/>
<dbReference type="GO" id="GO:0008765">
    <property type="term" value="F:UDP-N-acetylmuramoylalanyl-D-glutamate-2,6-diaminopimelate ligase activity"/>
    <property type="evidence" value="ECO:0007669"/>
    <property type="project" value="UniProtKB-UniRule"/>
</dbReference>
<comment type="similarity">
    <text evidence="1 7">Belongs to the MurCDEF family. MurE subfamily.</text>
</comment>
<dbReference type="PANTHER" id="PTHR23135">
    <property type="entry name" value="MUR LIGASE FAMILY MEMBER"/>
    <property type="match status" value="1"/>
</dbReference>
<evidence type="ECO:0000256" key="8">
    <source>
        <dbReference type="RuleBase" id="RU004135"/>
    </source>
</evidence>
<dbReference type="InterPro" id="IPR013221">
    <property type="entry name" value="Mur_ligase_cen"/>
</dbReference>
<dbReference type="EC" id="6.3.2.13" evidence="7"/>
<feature type="short sequence motif" description="Meso-diaminopimelate recognition motif" evidence="7">
    <location>
        <begin position="403"/>
        <end position="406"/>
    </location>
</feature>
<evidence type="ECO:0000256" key="7">
    <source>
        <dbReference type="HAMAP-Rule" id="MF_00208"/>
    </source>
</evidence>
<dbReference type="InterPro" id="IPR036615">
    <property type="entry name" value="Mur_ligase_C_dom_sf"/>
</dbReference>
<comment type="caution">
    <text evidence="12">The sequence shown here is derived from an EMBL/GenBank/DDBJ whole genome shotgun (WGS) entry which is preliminary data.</text>
</comment>
<dbReference type="SUPFAM" id="SSF63418">
    <property type="entry name" value="MurE/MurF N-terminal domain"/>
    <property type="match status" value="1"/>
</dbReference>
<feature type="binding site" evidence="7">
    <location>
        <position position="456"/>
    </location>
    <ligand>
        <name>meso-2,6-diaminopimelate</name>
        <dbReference type="ChEBI" id="CHEBI:57791"/>
    </ligand>
</feature>
<evidence type="ECO:0000256" key="3">
    <source>
        <dbReference type="ARBA" id="ARBA00022960"/>
    </source>
</evidence>
<protein>
    <recommendedName>
        <fullName evidence="7">UDP-N-acetylmuramoyl-L-alanyl-D-glutamate--2,6-diaminopimelate ligase</fullName>
        <ecNumber evidence="7">6.3.2.13</ecNumber>
    </recommendedName>
    <alternativeName>
        <fullName evidence="7">Meso-A2pm-adding enzyme</fullName>
    </alternativeName>
    <alternativeName>
        <fullName evidence="7">Meso-diaminopimelate-adding enzyme</fullName>
    </alternativeName>
    <alternativeName>
        <fullName evidence="7">UDP-MurNAc-L-Ala-D-Glu:meso-diaminopimelate ligase</fullName>
    </alternativeName>
    <alternativeName>
        <fullName evidence="7">UDP-MurNAc-tripeptide synthetase</fullName>
    </alternativeName>
    <alternativeName>
        <fullName evidence="7">UDP-N-acetylmuramyl-tripeptide synthetase</fullName>
    </alternativeName>
</protein>
<dbReference type="PANTHER" id="PTHR23135:SF4">
    <property type="entry name" value="UDP-N-ACETYLMURAMOYL-L-ALANYL-D-GLUTAMATE--2,6-DIAMINOPIMELATE LIGASE MURE HOMOLOG, CHLOROPLASTIC"/>
    <property type="match status" value="1"/>
</dbReference>
<evidence type="ECO:0000313" key="12">
    <source>
        <dbReference type="EMBL" id="NMM50079.1"/>
    </source>
</evidence>
<dbReference type="HAMAP" id="MF_00208">
    <property type="entry name" value="MurE"/>
    <property type="match status" value="1"/>
</dbReference>
<feature type="binding site" evidence="7">
    <location>
        <position position="460"/>
    </location>
    <ligand>
        <name>meso-2,6-diaminopimelate</name>
        <dbReference type="ChEBI" id="CHEBI:57791"/>
    </ligand>
</feature>
<evidence type="ECO:0000259" key="10">
    <source>
        <dbReference type="Pfam" id="PF02875"/>
    </source>
</evidence>
<gene>
    <name evidence="7" type="primary">murE</name>
    <name evidence="12" type="ORF">HH304_16850</name>
</gene>
<feature type="binding site" evidence="7">
    <location>
        <position position="31"/>
    </location>
    <ligand>
        <name>UDP-N-acetyl-alpha-D-muramoyl-L-alanyl-D-glutamate</name>
        <dbReference type="ChEBI" id="CHEBI:83900"/>
    </ligand>
</feature>
<keyword evidence="7 12" id="KW-0436">Ligase</keyword>
<dbReference type="Gene3D" id="3.40.1190.10">
    <property type="entry name" value="Mur-like, catalytic domain"/>
    <property type="match status" value="1"/>
</dbReference>
<keyword evidence="5 7" id="KW-0131">Cell cycle</keyword>
<sequence>MNKLSDILYKVSIRQVKGDTGMTISGLEIDSRAVMPDSCFVAIRGTVADGHNFISNAIEKGAKAIICEALPDELNEKITYVAVEDSAAALGTMASNFYGNPSTKIQLVGVTGTNGKTTVATMLFRLFQSLGHKCGLISTVENRIGDVVIPSTHTTPDAIRLNSLLADMVKDGCTYAFMEVSSHALVQHRVAGVKFAGGVFTNISHDHLDYHKTFDAYIEAKKLLFDGLGSDAFALVNVDDKRGKIMVQNTKASINTYGLRQLADFKARMISNTLQGMELQIHDQHVWFKLIGRFNAYNLLAVYGVAVLLEEDPTEVLSAMSELAGAPGRFELVISPAGITGIVDYAHTPDALENVLETITDLRTGNEKVITVVGAGGNRDTTKRPEMAAIAARFSDKVILTSDNPRFEDPVEIIKDMEKGLGPSQLKKKVSLPDRKEAIRLAVNFAEPGDIILIAGKGHETYQEIEGVKHDFDDRAVLKEMFDIMND</sequence>
<dbReference type="GO" id="GO:0009252">
    <property type="term" value="P:peptidoglycan biosynthetic process"/>
    <property type="evidence" value="ECO:0007669"/>
    <property type="project" value="UniProtKB-UniRule"/>
</dbReference>
<dbReference type="InterPro" id="IPR005761">
    <property type="entry name" value="UDP-N-AcMur-Glu-dNH2Pim_ligase"/>
</dbReference>
<evidence type="ECO:0000256" key="1">
    <source>
        <dbReference type="ARBA" id="ARBA00005898"/>
    </source>
</evidence>
<keyword evidence="13" id="KW-1185">Reference proteome</keyword>
<dbReference type="InterPro" id="IPR035911">
    <property type="entry name" value="MurE/MurF_N"/>
</dbReference>
<dbReference type="Pfam" id="PF01225">
    <property type="entry name" value="Mur_ligase"/>
    <property type="match status" value="1"/>
</dbReference>
<keyword evidence="7" id="KW-0963">Cytoplasm</keyword>
<dbReference type="NCBIfam" id="NF001124">
    <property type="entry name" value="PRK00139.1-2"/>
    <property type="match status" value="1"/>
</dbReference>
<evidence type="ECO:0000256" key="2">
    <source>
        <dbReference type="ARBA" id="ARBA00022618"/>
    </source>
</evidence>
<dbReference type="GO" id="GO:0005737">
    <property type="term" value="C:cytoplasm"/>
    <property type="evidence" value="ECO:0007669"/>
    <property type="project" value="UniProtKB-SubCell"/>
</dbReference>
<dbReference type="RefSeq" id="WP_169684272.1">
    <property type="nucleotide sequence ID" value="NZ_JABBNU010000011.1"/>
</dbReference>
<dbReference type="GO" id="GO:0071555">
    <property type="term" value="P:cell wall organization"/>
    <property type="evidence" value="ECO:0007669"/>
    <property type="project" value="UniProtKB-KW"/>
</dbReference>
<feature type="binding site" evidence="7">
    <location>
        <begin position="403"/>
        <end position="406"/>
    </location>
    <ligand>
        <name>meso-2,6-diaminopimelate</name>
        <dbReference type="ChEBI" id="CHEBI:57791"/>
    </ligand>
</feature>
<dbReference type="Proteomes" id="UP000559010">
    <property type="component" value="Unassembled WGS sequence"/>
</dbReference>
<evidence type="ECO:0000256" key="4">
    <source>
        <dbReference type="ARBA" id="ARBA00022984"/>
    </source>
</evidence>
<feature type="modified residue" description="N6-carboxylysine" evidence="7">
    <location>
        <position position="221"/>
    </location>
</feature>
<dbReference type="GO" id="GO:0051301">
    <property type="term" value="P:cell division"/>
    <property type="evidence" value="ECO:0007669"/>
    <property type="project" value="UniProtKB-KW"/>
</dbReference>
<feature type="binding site" evidence="7">
    <location>
        <position position="187"/>
    </location>
    <ligand>
        <name>UDP-N-acetyl-alpha-D-muramoyl-L-alanyl-D-glutamate</name>
        <dbReference type="ChEBI" id="CHEBI:83900"/>
    </ligand>
</feature>
<dbReference type="NCBIfam" id="TIGR01085">
    <property type="entry name" value="murE"/>
    <property type="match status" value="1"/>
</dbReference>
<keyword evidence="2 7" id="KW-0132">Cell division</keyword>
<dbReference type="InterPro" id="IPR000713">
    <property type="entry name" value="Mur_ligase_N"/>
</dbReference>
<dbReference type="SUPFAM" id="SSF53623">
    <property type="entry name" value="MurD-like peptide ligases, catalytic domain"/>
    <property type="match status" value="1"/>
</dbReference>
<keyword evidence="3 7" id="KW-0133">Cell shape</keyword>
<feature type="binding site" evidence="7">
    <location>
        <begin position="112"/>
        <end position="118"/>
    </location>
    <ligand>
        <name>ATP</name>
        <dbReference type="ChEBI" id="CHEBI:30616"/>
    </ligand>
</feature>
<feature type="binding site" evidence="7">
    <location>
        <position position="189"/>
    </location>
    <ligand>
        <name>UDP-N-acetyl-alpha-D-muramoyl-L-alanyl-D-glutamate</name>
        <dbReference type="ChEBI" id="CHEBI:83900"/>
    </ligand>
</feature>
<organism evidence="12 13">
    <name type="scientific">Marinigracilibium pacificum</name>
    <dbReference type="NCBI Taxonomy" id="2729599"/>
    <lineage>
        <taxon>Bacteria</taxon>
        <taxon>Pseudomonadati</taxon>
        <taxon>Bacteroidota</taxon>
        <taxon>Cytophagia</taxon>
        <taxon>Cytophagales</taxon>
        <taxon>Flammeovirgaceae</taxon>
        <taxon>Marinigracilibium</taxon>
    </lineage>
</organism>
<feature type="domain" description="Mur ligase central" evidence="11">
    <location>
        <begin position="110"/>
        <end position="306"/>
    </location>
</feature>
<evidence type="ECO:0000313" key="13">
    <source>
        <dbReference type="Proteomes" id="UP000559010"/>
    </source>
</evidence>
<dbReference type="Pfam" id="PF02875">
    <property type="entry name" value="Mur_ligase_C"/>
    <property type="match status" value="1"/>
</dbReference>
<comment type="pathway">
    <text evidence="7 8">Cell wall biogenesis; peptidoglycan biosynthesis.</text>
</comment>
<dbReference type="SUPFAM" id="SSF53244">
    <property type="entry name" value="MurD-like peptide ligases, peptide-binding domain"/>
    <property type="match status" value="1"/>
</dbReference>
<feature type="binding site" evidence="7">
    <location>
        <position position="181"/>
    </location>
    <ligand>
        <name>UDP-N-acetyl-alpha-D-muramoyl-L-alanyl-D-glutamate</name>
        <dbReference type="ChEBI" id="CHEBI:83900"/>
    </ligand>
</feature>
<dbReference type="EMBL" id="JABBNU010000011">
    <property type="protein sequence ID" value="NMM50079.1"/>
    <property type="molecule type" value="Genomic_DNA"/>
</dbReference>
<accession>A0A848J6R4</accession>
<evidence type="ECO:0000256" key="6">
    <source>
        <dbReference type="ARBA" id="ARBA00023316"/>
    </source>
</evidence>
<keyword evidence="6 7" id="KW-0961">Cell wall biogenesis/degradation</keyword>
<dbReference type="UniPathway" id="UPA00219"/>
<evidence type="ECO:0000259" key="11">
    <source>
        <dbReference type="Pfam" id="PF08245"/>
    </source>
</evidence>
<feature type="binding site" evidence="7">
    <location>
        <begin position="154"/>
        <end position="155"/>
    </location>
    <ligand>
        <name>UDP-N-acetyl-alpha-D-muramoyl-L-alanyl-D-glutamate</name>
        <dbReference type="ChEBI" id="CHEBI:83900"/>
    </ligand>
</feature>
<dbReference type="Gene3D" id="3.90.190.20">
    <property type="entry name" value="Mur ligase, C-terminal domain"/>
    <property type="match status" value="1"/>
</dbReference>
<keyword evidence="7" id="KW-0067">ATP-binding</keyword>
<dbReference type="Gene3D" id="3.40.1390.10">
    <property type="entry name" value="MurE/MurF, N-terminal domain"/>
    <property type="match status" value="1"/>
</dbReference>
<dbReference type="GO" id="GO:0005524">
    <property type="term" value="F:ATP binding"/>
    <property type="evidence" value="ECO:0007669"/>
    <property type="project" value="UniProtKB-UniRule"/>
</dbReference>
<comment type="PTM">
    <text evidence="7">Carboxylation is probably crucial for Mg(2+) binding and, consequently, for the gamma-phosphate positioning of ATP.</text>
</comment>
<comment type="subcellular location">
    <subcellularLocation>
        <location evidence="7 8">Cytoplasm</location>
    </subcellularLocation>
</comment>
<dbReference type="GO" id="GO:0000287">
    <property type="term" value="F:magnesium ion binding"/>
    <property type="evidence" value="ECO:0007669"/>
    <property type="project" value="UniProtKB-UniRule"/>
</dbReference>
<evidence type="ECO:0000259" key="9">
    <source>
        <dbReference type="Pfam" id="PF01225"/>
    </source>
</evidence>
<feature type="domain" description="Mur ligase N-terminal catalytic" evidence="9">
    <location>
        <begin position="23"/>
        <end position="98"/>
    </location>
</feature>
<comment type="cofactor">
    <cofactor evidence="7">
        <name>Mg(2+)</name>
        <dbReference type="ChEBI" id="CHEBI:18420"/>
    </cofactor>
</comment>
<dbReference type="InterPro" id="IPR036565">
    <property type="entry name" value="Mur-like_cat_sf"/>
</dbReference>
<feature type="domain" description="Mur ligase C-terminal" evidence="10">
    <location>
        <begin position="328"/>
        <end position="458"/>
    </location>
</feature>
<dbReference type="InterPro" id="IPR004101">
    <property type="entry name" value="Mur_ligase_C"/>
</dbReference>
<reference evidence="12 13" key="1">
    <citation type="submission" date="2020-04" db="EMBL/GenBank/DDBJ databases">
        <title>Flammeovirgaceae bacterium KN852 isolated from deep sea.</title>
        <authorList>
            <person name="Zhang D.-C."/>
        </authorList>
    </citation>
    <scope>NUCLEOTIDE SEQUENCE [LARGE SCALE GENOMIC DNA]</scope>
    <source>
        <strain evidence="12 13">KN852</strain>
    </source>
</reference>
<dbReference type="GO" id="GO:0008360">
    <property type="term" value="P:regulation of cell shape"/>
    <property type="evidence" value="ECO:0007669"/>
    <property type="project" value="UniProtKB-KW"/>
</dbReference>
<name>A0A848J6R4_9BACT</name>
<keyword evidence="7" id="KW-0547">Nucleotide-binding</keyword>
<dbReference type="NCBIfam" id="NF001126">
    <property type="entry name" value="PRK00139.1-4"/>
    <property type="match status" value="1"/>
</dbReference>
<keyword evidence="4 7" id="KW-0573">Peptidoglycan synthesis</keyword>
<comment type="function">
    <text evidence="7">Catalyzes the addition of meso-diaminopimelic acid to the nucleotide precursor UDP-N-acetylmuramoyl-L-alanyl-D-glutamate (UMAG) in the biosynthesis of bacterial cell-wall peptidoglycan.</text>
</comment>